<name>A0ABP8PX15_9GAMM</name>
<dbReference type="Proteomes" id="UP001501321">
    <property type="component" value="Unassembled WGS sequence"/>
</dbReference>
<dbReference type="RefSeq" id="WP_345009582.1">
    <property type="nucleotide sequence ID" value="NZ_BAABFC010000001.1"/>
</dbReference>
<proteinExistence type="predicted"/>
<dbReference type="Pfam" id="PF01381">
    <property type="entry name" value="HTH_3"/>
    <property type="match status" value="1"/>
</dbReference>
<dbReference type="InterPro" id="IPR001387">
    <property type="entry name" value="Cro/C1-type_HTH"/>
</dbReference>
<dbReference type="Gene3D" id="1.10.260.40">
    <property type="entry name" value="lambda repressor-like DNA-binding domains"/>
    <property type="match status" value="1"/>
</dbReference>
<keyword evidence="3" id="KW-1185">Reference proteome</keyword>
<organism evidence="2 3">
    <name type="scientific">Pseudaeromonas paramecii</name>
    <dbReference type="NCBI Taxonomy" id="2138166"/>
    <lineage>
        <taxon>Bacteria</taxon>
        <taxon>Pseudomonadati</taxon>
        <taxon>Pseudomonadota</taxon>
        <taxon>Gammaproteobacteria</taxon>
        <taxon>Aeromonadales</taxon>
        <taxon>Aeromonadaceae</taxon>
        <taxon>Pseudaeromonas</taxon>
    </lineage>
</organism>
<dbReference type="SUPFAM" id="SSF47413">
    <property type="entry name" value="lambda repressor-like DNA-binding domains"/>
    <property type="match status" value="1"/>
</dbReference>
<protein>
    <submittedName>
        <fullName evidence="2">Helix-turn-helix transcriptional regulator</fullName>
    </submittedName>
</protein>
<comment type="caution">
    <text evidence="2">The sequence shown here is derived from an EMBL/GenBank/DDBJ whole genome shotgun (WGS) entry which is preliminary data.</text>
</comment>
<accession>A0ABP8PX15</accession>
<feature type="domain" description="HTH cro/C1-type" evidence="1">
    <location>
        <begin position="11"/>
        <end position="45"/>
    </location>
</feature>
<sequence>MNQITPLAAKFRRLREHLGKSRPAFAEMLGIPPTTLKNYELGYREAIPASLLLTIYNKPELANYANYLLDDAKPLDTLGIMDMQEAA</sequence>
<dbReference type="InterPro" id="IPR010982">
    <property type="entry name" value="Lambda_DNA-bd_dom_sf"/>
</dbReference>
<evidence type="ECO:0000313" key="3">
    <source>
        <dbReference type="Proteomes" id="UP001501321"/>
    </source>
</evidence>
<dbReference type="EMBL" id="BAABFC010000001">
    <property type="protein sequence ID" value="GAA4493662.1"/>
    <property type="molecule type" value="Genomic_DNA"/>
</dbReference>
<evidence type="ECO:0000313" key="2">
    <source>
        <dbReference type="EMBL" id="GAA4493662.1"/>
    </source>
</evidence>
<evidence type="ECO:0000259" key="1">
    <source>
        <dbReference type="PROSITE" id="PS50943"/>
    </source>
</evidence>
<dbReference type="PROSITE" id="PS50943">
    <property type="entry name" value="HTH_CROC1"/>
    <property type="match status" value="1"/>
</dbReference>
<dbReference type="CDD" id="cd00093">
    <property type="entry name" value="HTH_XRE"/>
    <property type="match status" value="1"/>
</dbReference>
<gene>
    <name evidence="2" type="ORF">GCM10023095_04270</name>
</gene>
<reference evidence="3" key="1">
    <citation type="journal article" date="2019" name="Int. J. Syst. Evol. Microbiol.">
        <title>The Global Catalogue of Microorganisms (GCM) 10K type strain sequencing project: providing services to taxonomists for standard genome sequencing and annotation.</title>
        <authorList>
            <consortium name="The Broad Institute Genomics Platform"/>
            <consortium name="The Broad Institute Genome Sequencing Center for Infectious Disease"/>
            <person name="Wu L."/>
            <person name="Ma J."/>
        </authorList>
    </citation>
    <scope>NUCLEOTIDE SEQUENCE [LARGE SCALE GENOMIC DNA]</scope>
    <source>
        <strain evidence="3">JCM 32226</strain>
    </source>
</reference>